<dbReference type="OrthoDB" id="6778564at2759"/>
<feature type="region of interest" description="Disordered" evidence="1">
    <location>
        <begin position="138"/>
        <end position="175"/>
    </location>
</feature>
<organism evidence="3 4">
    <name type="scientific">Acanthoscelides obtectus</name>
    <name type="common">Bean weevil</name>
    <name type="synonym">Bruchus obtectus</name>
    <dbReference type="NCBI Taxonomy" id="200917"/>
    <lineage>
        <taxon>Eukaryota</taxon>
        <taxon>Metazoa</taxon>
        <taxon>Ecdysozoa</taxon>
        <taxon>Arthropoda</taxon>
        <taxon>Hexapoda</taxon>
        <taxon>Insecta</taxon>
        <taxon>Pterygota</taxon>
        <taxon>Neoptera</taxon>
        <taxon>Endopterygota</taxon>
        <taxon>Coleoptera</taxon>
        <taxon>Polyphaga</taxon>
        <taxon>Cucujiformia</taxon>
        <taxon>Chrysomeloidea</taxon>
        <taxon>Chrysomelidae</taxon>
        <taxon>Bruchinae</taxon>
        <taxon>Bruchini</taxon>
        <taxon>Acanthoscelides</taxon>
    </lineage>
</organism>
<keyword evidence="4" id="KW-1185">Reference proteome</keyword>
<protein>
    <recommendedName>
        <fullName evidence="2">PiggyBac transposable element-derived protein domain-containing protein</fullName>
    </recommendedName>
</protein>
<evidence type="ECO:0000313" key="3">
    <source>
        <dbReference type="EMBL" id="CAH2000544.1"/>
    </source>
</evidence>
<evidence type="ECO:0000256" key="1">
    <source>
        <dbReference type="SAM" id="MobiDB-lite"/>
    </source>
</evidence>
<feature type="region of interest" description="Disordered" evidence="1">
    <location>
        <begin position="91"/>
        <end position="126"/>
    </location>
</feature>
<accession>A0A9P0LVX6</accession>
<dbReference type="Proteomes" id="UP001152888">
    <property type="component" value="Unassembled WGS sequence"/>
</dbReference>
<gene>
    <name evidence="3" type="ORF">ACAOBT_LOCUS25630</name>
</gene>
<evidence type="ECO:0000259" key="2">
    <source>
        <dbReference type="Pfam" id="PF13843"/>
    </source>
</evidence>
<dbReference type="PANTHER" id="PTHR46599">
    <property type="entry name" value="PIGGYBAC TRANSPOSABLE ELEMENT-DERIVED PROTEIN 4"/>
    <property type="match status" value="1"/>
</dbReference>
<name>A0A9P0LVX6_ACAOB</name>
<evidence type="ECO:0000313" key="4">
    <source>
        <dbReference type="Proteomes" id="UP001152888"/>
    </source>
</evidence>
<dbReference type="InterPro" id="IPR029526">
    <property type="entry name" value="PGBD"/>
</dbReference>
<dbReference type="AlphaFoldDB" id="A0A9P0LVX6"/>
<feature type="compositionally biased region" description="Basic and acidic residues" evidence="1">
    <location>
        <begin position="147"/>
        <end position="159"/>
    </location>
</feature>
<dbReference type="PANTHER" id="PTHR46599:SF3">
    <property type="entry name" value="PIGGYBAC TRANSPOSABLE ELEMENT-DERIVED PROTEIN 4"/>
    <property type="match status" value="1"/>
</dbReference>
<dbReference type="EMBL" id="CAKOFQ010007412">
    <property type="protein sequence ID" value="CAH2000544.1"/>
    <property type="molecule type" value="Genomic_DNA"/>
</dbReference>
<dbReference type="Pfam" id="PF13843">
    <property type="entry name" value="DDE_Tnp_1_7"/>
    <property type="match status" value="1"/>
</dbReference>
<sequence>MYRFQQDFIVDNGYLRSICFQNFTLNITTKHVRIILQKVATYLLIGVFASQSNYSYPRMNASNFFDDMSGANDPYEREQRRLQQLFDELSSDDEEIDPFHDSDGSSDPDYEPNESSDTDAEEAGPSRYQEQELLFNHTSSEEDNDEESIHLSDPERQSDDGDESESSWETTTAPIPVFDFDENSVGVKVNIDETSTPLEVFEFLFTPQILEYIVQCSNDYGELLSKTNRPKTRHSRSANYRAITIDEMKAFLGLCLLQGQVSTTNVRRFFSYKDILYYHPIFPFVMSARRFEHILRVLCCSAPKSKGKAKIQMLLDMLIDQYQKAYGPTRELSLDESLLHFRGRLGFRVYIKNKKDRYGIKFYELTTSDGYVLNMEMYSGHSSDHTNDNGKTEKGNDSHFTLTEKLVLRLMKPYLLKGHELFMDNYYNSVSLSEKLLRLKTHTNGTLRSNRRGNPKALVKKKLKRGEHFWMRKKQVYVAKWKDKRDLLVITTRNHPRMITVRNRYGKEKNKPEEVATYNEHMSDFVEDRLL</sequence>
<feature type="compositionally biased region" description="Acidic residues" evidence="1">
    <location>
        <begin position="104"/>
        <end position="122"/>
    </location>
</feature>
<feature type="domain" description="PiggyBac transposable element-derived protein" evidence="2">
    <location>
        <begin position="196"/>
        <end position="523"/>
    </location>
</feature>
<comment type="caution">
    <text evidence="3">The sequence shown here is derived from an EMBL/GenBank/DDBJ whole genome shotgun (WGS) entry which is preliminary data.</text>
</comment>
<reference evidence="3" key="1">
    <citation type="submission" date="2022-03" db="EMBL/GenBank/DDBJ databases">
        <authorList>
            <person name="Sayadi A."/>
        </authorList>
    </citation>
    <scope>NUCLEOTIDE SEQUENCE</scope>
</reference>
<proteinExistence type="predicted"/>